<keyword evidence="5 8" id="KW-0378">Hydrolase</keyword>
<dbReference type="AlphaFoldDB" id="A0A8K0CSC0"/>
<dbReference type="PROSITE" id="PS00135">
    <property type="entry name" value="TRYPSIN_SER"/>
    <property type="match status" value="1"/>
</dbReference>
<evidence type="ECO:0000256" key="4">
    <source>
        <dbReference type="ARBA" id="ARBA00022670"/>
    </source>
</evidence>
<evidence type="ECO:0000256" key="1">
    <source>
        <dbReference type="ARBA" id="ARBA00004613"/>
    </source>
</evidence>
<dbReference type="InterPro" id="IPR018114">
    <property type="entry name" value="TRYPSIN_HIS"/>
</dbReference>
<feature type="chain" id="PRO_5035428055" description="Peptidase S1 domain-containing protein" evidence="9">
    <location>
        <begin position="28"/>
        <end position="262"/>
    </location>
</feature>
<evidence type="ECO:0000256" key="3">
    <source>
        <dbReference type="ARBA" id="ARBA00022525"/>
    </source>
</evidence>
<evidence type="ECO:0000259" key="10">
    <source>
        <dbReference type="PROSITE" id="PS50240"/>
    </source>
</evidence>
<dbReference type="InterPro" id="IPR001254">
    <property type="entry name" value="Trypsin_dom"/>
</dbReference>
<comment type="subcellular location">
    <subcellularLocation>
        <location evidence="1">Secreted</location>
    </subcellularLocation>
</comment>
<evidence type="ECO:0000256" key="9">
    <source>
        <dbReference type="SAM" id="SignalP"/>
    </source>
</evidence>
<dbReference type="GO" id="GO:0005576">
    <property type="term" value="C:extracellular region"/>
    <property type="evidence" value="ECO:0007669"/>
    <property type="project" value="UniProtKB-SubCell"/>
</dbReference>
<comment type="caution">
    <text evidence="11">The sequence shown here is derived from an EMBL/GenBank/DDBJ whole genome shotgun (WGS) entry which is preliminary data.</text>
</comment>
<dbReference type="Proteomes" id="UP000801492">
    <property type="component" value="Unassembled WGS sequence"/>
</dbReference>
<evidence type="ECO:0000256" key="8">
    <source>
        <dbReference type="RuleBase" id="RU363034"/>
    </source>
</evidence>
<dbReference type="FunFam" id="2.40.10.10:FF:000047">
    <property type="entry name" value="Trypsin eta"/>
    <property type="match status" value="1"/>
</dbReference>
<dbReference type="PANTHER" id="PTHR24276">
    <property type="entry name" value="POLYSERASE-RELATED"/>
    <property type="match status" value="1"/>
</dbReference>
<keyword evidence="9" id="KW-0732">Signal</keyword>
<dbReference type="InterPro" id="IPR001314">
    <property type="entry name" value="Peptidase_S1A"/>
</dbReference>
<evidence type="ECO:0000256" key="5">
    <source>
        <dbReference type="ARBA" id="ARBA00022801"/>
    </source>
</evidence>
<dbReference type="EMBL" id="VTPC01008584">
    <property type="protein sequence ID" value="KAF2892689.1"/>
    <property type="molecule type" value="Genomic_DNA"/>
</dbReference>
<dbReference type="InterPro" id="IPR050430">
    <property type="entry name" value="Peptidase_S1"/>
</dbReference>
<comment type="similarity">
    <text evidence="2">Belongs to the peptidase S1 family.</text>
</comment>
<dbReference type="PROSITE" id="PS50240">
    <property type="entry name" value="TRYPSIN_DOM"/>
    <property type="match status" value="1"/>
</dbReference>
<dbReference type="GO" id="GO:0004252">
    <property type="term" value="F:serine-type endopeptidase activity"/>
    <property type="evidence" value="ECO:0007669"/>
    <property type="project" value="InterPro"/>
</dbReference>
<dbReference type="PRINTS" id="PR00722">
    <property type="entry name" value="CHYMOTRYPSIN"/>
</dbReference>
<protein>
    <recommendedName>
        <fullName evidence="10">Peptidase S1 domain-containing protein</fullName>
    </recommendedName>
</protein>
<dbReference type="SMART" id="SM00020">
    <property type="entry name" value="Tryp_SPc"/>
    <property type="match status" value="1"/>
</dbReference>
<sequence>MTPLVVTILHYKMFLILFLTLILGSNAYQQRIDPKLDWRIVGGSDAPNCTFPYQVSLRNAFGDHNCGGSIISPTVILTAAHCVVYTPPSLVSVVVGSTTLDSGGDKYKVSKIKVHKDYNSGLIKNDIALLILASPIELSDCIQPIELETEDVGGGDDAVLSGWGTTSFPGLVPNNLQFINLTTISNDECKSSLGGFPPVLDSNICTFTQRGEGACHGDSGGPLAVNGKQAGIVSWGRPCGIGYPDVFTRVSFYSDWISENSN</sequence>
<keyword evidence="7" id="KW-1015">Disulfide bond</keyword>
<dbReference type="OrthoDB" id="60866at2759"/>
<dbReference type="GO" id="GO:0016485">
    <property type="term" value="P:protein processing"/>
    <property type="evidence" value="ECO:0007669"/>
    <property type="project" value="UniProtKB-ARBA"/>
</dbReference>
<name>A0A8K0CSC0_IGNLU</name>
<dbReference type="SUPFAM" id="SSF50494">
    <property type="entry name" value="Trypsin-like serine proteases"/>
    <property type="match status" value="1"/>
</dbReference>
<evidence type="ECO:0000256" key="2">
    <source>
        <dbReference type="ARBA" id="ARBA00007664"/>
    </source>
</evidence>
<organism evidence="11 12">
    <name type="scientific">Ignelater luminosus</name>
    <name type="common">Cucubano</name>
    <name type="synonym">Pyrophorus luminosus</name>
    <dbReference type="NCBI Taxonomy" id="2038154"/>
    <lineage>
        <taxon>Eukaryota</taxon>
        <taxon>Metazoa</taxon>
        <taxon>Ecdysozoa</taxon>
        <taxon>Arthropoda</taxon>
        <taxon>Hexapoda</taxon>
        <taxon>Insecta</taxon>
        <taxon>Pterygota</taxon>
        <taxon>Neoptera</taxon>
        <taxon>Endopterygota</taxon>
        <taxon>Coleoptera</taxon>
        <taxon>Polyphaga</taxon>
        <taxon>Elateriformia</taxon>
        <taxon>Elateroidea</taxon>
        <taxon>Elateridae</taxon>
        <taxon>Agrypninae</taxon>
        <taxon>Pyrophorini</taxon>
        <taxon>Ignelater</taxon>
    </lineage>
</organism>
<evidence type="ECO:0000256" key="6">
    <source>
        <dbReference type="ARBA" id="ARBA00022825"/>
    </source>
</evidence>
<dbReference type="PROSITE" id="PS00134">
    <property type="entry name" value="TRYPSIN_HIS"/>
    <property type="match status" value="1"/>
</dbReference>
<feature type="domain" description="Peptidase S1" evidence="10">
    <location>
        <begin position="40"/>
        <end position="262"/>
    </location>
</feature>
<feature type="signal peptide" evidence="9">
    <location>
        <begin position="1"/>
        <end position="27"/>
    </location>
</feature>
<accession>A0A8K0CSC0</accession>
<reference evidence="11" key="1">
    <citation type="submission" date="2019-08" db="EMBL/GenBank/DDBJ databases">
        <title>The genome of the North American firefly Photinus pyralis.</title>
        <authorList>
            <consortium name="Photinus pyralis genome working group"/>
            <person name="Fallon T.R."/>
            <person name="Sander Lower S.E."/>
            <person name="Weng J.-K."/>
        </authorList>
    </citation>
    <scope>NUCLEOTIDE SEQUENCE</scope>
    <source>
        <strain evidence="11">TRF0915ILg1</strain>
        <tissue evidence="11">Whole body</tissue>
    </source>
</reference>
<dbReference type="InterPro" id="IPR009003">
    <property type="entry name" value="Peptidase_S1_PA"/>
</dbReference>
<keyword evidence="6 8" id="KW-0720">Serine protease</keyword>
<evidence type="ECO:0000256" key="7">
    <source>
        <dbReference type="ARBA" id="ARBA00023157"/>
    </source>
</evidence>
<keyword evidence="3" id="KW-0964">Secreted</keyword>
<gene>
    <name evidence="11" type="ORF">ILUMI_13486</name>
</gene>
<evidence type="ECO:0000313" key="11">
    <source>
        <dbReference type="EMBL" id="KAF2892689.1"/>
    </source>
</evidence>
<proteinExistence type="inferred from homology"/>
<keyword evidence="4 8" id="KW-0645">Protease</keyword>
<dbReference type="InterPro" id="IPR043504">
    <property type="entry name" value="Peptidase_S1_PA_chymotrypsin"/>
</dbReference>
<dbReference type="Pfam" id="PF00089">
    <property type="entry name" value="Trypsin"/>
    <property type="match status" value="1"/>
</dbReference>
<dbReference type="InterPro" id="IPR033116">
    <property type="entry name" value="TRYPSIN_SER"/>
</dbReference>
<dbReference type="CDD" id="cd00190">
    <property type="entry name" value="Tryp_SPc"/>
    <property type="match status" value="1"/>
</dbReference>
<dbReference type="PANTHER" id="PTHR24276:SF96">
    <property type="entry name" value="PEPTIDASE S1 DOMAIN-CONTAINING PROTEIN"/>
    <property type="match status" value="1"/>
</dbReference>
<evidence type="ECO:0000313" key="12">
    <source>
        <dbReference type="Proteomes" id="UP000801492"/>
    </source>
</evidence>
<dbReference type="Gene3D" id="2.40.10.10">
    <property type="entry name" value="Trypsin-like serine proteases"/>
    <property type="match status" value="2"/>
</dbReference>
<keyword evidence="12" id="KW-1185">Reference proteome</keyword>